<dbReference type="Proteomes" id="UP000190166">
    <property type="component" value="Unassembled WGS sequence"/>
</dbReference>
<dbReference type="InterPro" id="IPR027417">
    <property type="entry name" value="P-loop_NTPase"/>
</dbReference>
<organism evidence="1 2">
    <name type="scientific">Chitinophaga ginsengisegetis</name>
    <dbReference type="NCBI Taxonomy" id="393003"/>
    <lineage>
        <taxon>Bacteria</taxon>
        <taxon>Pseudomonadati</taxon>
        <taxon>Bacteroidota</taxon>
        <taxon>Chitinophagia</taxon>
        <taxon>Chitinophagales</taxon>
        <taxon>Chitinophagaceae</taxon>
        <taxon>Chitinophaga</taxon>
    </lineage>
</organism>
<evidence type="ECO:0000313" key="1">
    <source>
        <dbReference type="EMBL" id="SKD04826.1"/>
    </source>
</evidence>
<dbReference type="SUPFAM" id="SSF52540">
    <property type="entry name" value="P-loop containing nucleoside triphosphate hydrolases"/>
    <property type="match status" value="1"/>
</dbReference>
<proteinExistence type="predicted"/>
<protein>
    <submittedName>
        <fullName evidence="1">ABC transporter</fullName>
    </submittedName>
</protein>
<reference evidence="1 2" key="1">
    <citation type="submission" date="2017-02" db="EMBL/GenBank/DDBJ databases">
        <authorList>
            <person name="Peterson S.W."/>
        </authorList>
    </citation>
    <scope>NUCLEOTIDE SEQUENCE [LARGE SCALE GENOMIC DNA]</scope>
    <source>
        <strain evidence="1 2">DSM 18108</strain>
    </source>
</reference>
<dbReference type="Gene3D" id="3.40.50.300">
    <property type="entry name" value="P-loop containing nucleotide triphosphate hydrolases"/>
    <property type="match status" value="1"/>
</dbReference>
<name>A0A1T5NWU2_9BACT</name>
<dbReference type="RefSeq" id="WP_143313603.1">
    <property type="nucleotide sequence ID" value="NZ_FUZZ01000002.1"/>
</dbReference>
<dbReference type="AlphaFoldDB" id="A0A1T5NWU2"/>
<evidence type="ECO:0000313" key="2">
    <source>
        <dbReference type="Proteomes" id="UP000190166"/>
    </source>
</evidence>
<keyword evidence="2" id="KW-1185">Reference proteome</keyword>
<sequence>MSVRNAKRMRVFAGPNGSGKSTIIKEIQKAYKTGTYINADDIEKSAREKGFVNLGDYNLEADTTDFNTYLKHSSLLEKAVKDGFQQVLQYDFYLH</sequence>
<dbReference type="STRING" id="393003.SAMN05660461_2940"/>
<accession>A0A1T5NWU2</accession>
<gene>
    <name evidence="1" type="ORF">SAMN05660461_2940</name>
</gene>
<dbReference type="EMBL" id="FUZZ01000002">
    <property type="protein sequence ID" value="SKD04826.1"/>
    <property type="molecule type" value="Genomic_DNA"/>
</dbReference>